<keyword evidence="3" id="KW-1185">Reference proteome</keyword>
<reference evidence="2" key="1">
    <citation type="journal article" date="2023" name="Nat. Commun.">
        <title>Diploid and tetraploid genomes of Acorus and the evolution of monocots.</title>
        <authorList>
            <person name="Ma L."/>
            <person name="Liu K.W."/>
            <person name="Li Z."/>
            <person name="Hsiao Y.Y."/>
            <person name="Qi Y."/>
            <person name="Fu T."/>
            <person name="Tang G.D."/>
            <person name="Zhang D."/>
            <person name="Sun W.H."/>
            <person name="Liu D.K."/>
            <person name="Li Y."/>
            <person name="Chen G.Z."/>
            <person name="Liu X.D."/>
            <person name="Liao X.Y."/>
            <person name="Jiang Y.T."/>
            <person name="Yu X."/>
            <person name="Hao Y."/>
            <person name="Huang J."/>
            <person name="Zhao X.W."/>
            <person name="Ke S."/>
            <person name="Chen Y.Y."/>
            <person name="Wu W.L."/>
            <person name="Hsu J.L."/>
            <person name="Lin Y.F."/>
            <person name="Huang M.D."/>
            <person name="Li C.Y."/>
            <person name="Huang L."/>
            <person name="Wang Z.W."/>
            <person name="Zhao X."/>
            <person name="Zhong W.Y."/>
            <person name="Peng D.H."/>
            <person name="Ahmad S."/>
            <person name="Lan S."/>
            <person name="Zhang J.S."/>
            <person name="Tsai W.C."/>
            <person name="Van de Peer Y."/>
            <person name="Liu Z.J."/>
        </authorList>
    </citation>
    <scope>NUCLEOTIDE SEQUENCE</scope>
    <source>
        <strain evidence="2">SCP</strain>
    </source>
</reference>
<sequence>MIHKSTLIKYLLYTKLYHYAPLIFNHQKLKRLHYPWAGLSQGDCTLSNIKVDQELTNNSEYKVTLTNNCICSQSNLLLSCAAFKGPESGDEDKVKVANGRSDCLINDGLPVFKDYPITFKYTAVEKIEFNPISSQINCS</sequence>
<name>A0AAV9A4N0_ACOGR</name>
<dbReference type="Proteomes" id="UP001179952">
    <property type="component" value="Unassembled WGS sequence"/>
</dbReference>
<dbReference type="GO" id="GO:0001709">
    <property type="term" value="P:cell fate determination"/>
    <property type="evidence" value="ECO:0007669"/>
    <property type="project" value="TreeGrafter"/>
</dbReference>
<dbReference type="PANTHER" id="PTHR33184:SF72">
    <property type="entry name" value="BETA-1,3-N-ACETYLGLUCOSAMINYLTRANSFERASE FAMILY PROTEIN"/>
    <property type="match status" value="1"/>
</dbReference>
<proteinExistence type="predicted"/>
<dbReference type="AlphaFoldDB" id="A0AAV9A4N0"/>
<evidence type="ECO:0000256" key="1">
    <source>
        <dbReference type="ARBA" id="ARBA00022729"/>
    </source>
</evidence>
<evidence type="ECO:0000313" key="2">
    <source>
        <dbReference type="EMBL" id="KAK1259152.1"/>
    </source>
</evidence>
<organism evidence="2 3">
    <name type="scientific">Acorus gramineus</name>
    <name type="common">Dwarf sweet flag</name>
    <dbReference type="NCBI Taxonomy" id="55184"/>
    <lineage>
        <taxon>Eukaryota</taxon>
        <taxon>Viridiplantae</taxon>
        <taxon>Streptophyta</taxon>
        <taxon>Embryophyta</taxon>
        <taxon>Tracheophyta</taxon>
        <taxon>Spermatophyta</taxon>
        <taxon>Magnoliopsida</taxon>
        <taxon>Liliopsida</taxon>
        <taxon>Acoraceae</taxon>
        <taxon>Acorus</taxon>
    </lineage>
</organism>
<keyword evidence="1" id="KW-0732">Signal</keyword>
<gene>
    <name evidence="2" type="ORF">QJS04_geneDACA015421</name>
</gene>
<evidence type="ECO:0000313" key="3">
    <source>
        <dbReference type="Proteomes" id="UP001179952"/>
    </source>
</evidence>
<accession>A0AAV9A4N0</accession>
<protein>
    <submittedName>
        <fullName evidence="2">Uncharacterized protein</fullName>
    </submittedName>
</protein>
<dbReference type="EMBL" id="JAUJYN010000012">
    <property type="protein sequence ID" value="KAK1259152.1"/>
    <property type="molecule type" value="Genomic_DNA"/>
</dbReference>
<dbReference type="PANTHER" id="PTHR33184">
    <property type="entry name" value="PROTEIN TAPETUM DETERMINANT 1-LIKE-RELATED"/>
    <property type="match status" value="1"/>
</dbReference>
<reference evidence="2" key="2">
    <citation type="submission" date="2023-06" db="EMBL/GenBank/DDBJ databases">
        <authorList>
            <person name="Ma L."/>
            <person name="Liu K.-W."/>
            <person name="Li Z."/>
            <person name="Hsiao Y.-Y."/>
            <person name="Qi Y."/>
            <person name="Fu T."/>
            <person name="Tang G."/>
            <person name="Zhang D."/>
            <person name="Sun W.-H."/>
            <person name="Liu D.-K."/>
            <person name="Li Y."/>
            <person name="Chen G.-Z."/>
            <person name="Liu X.-D."/>
            <person name="Liao X.-Y."/>
            <person name="Jiang Y.-T."/>
            <person name="Yu X."/>
            <person name="Hao Y."/>
            <person name="Huang J."/>
            <person name="Zhao X.-W."/>
            <person name="Ke S."/>
            <person name="Chen Y.-Y."/>
            <person name="Wu W.-L."/>
            <person name="Hsu J.-L."/>
            <person name="Lin Y.-F."/>
            <person name="Huang M.-D."/>
            <person name="Li C.-Y."/>
            <person name="Huang L."/>
            <person name="Wang Z.-W."/>
            <person name="Zhao X."/>
            <person name="Zhong W.-Y."/>
            <person name="Peng D.-H."/>
            <person name="Ahmad S."/>
            <person name="Lan S."/>
            <person name="Zhang J.-S."/>
            <person name="Tsai W.-C."/>
            <person name="Van De Peer Y."/>
            <person name="Liu Z.-J."/>
        </authorList>
    </citation>
    <scope>NUCLEOTIDE SEQUENCE</scope>
    <source>
        <strain evidence="2">SCP</strain>
        <tissue evidence="2">Leaves</tissue>
    </source>
</reference>
<dbReference type="Pfam" id="PF24068">
    <property type="entry name" value="TPD1_C"/>
    <property type="match status" value="1"/>
</dbReference>
<dbReference type="InterPro" id="IPR040361">
    <property type="entry name" value="TPD1"/>
</dbReference>
<comment type="caution">
    <text evidence="2">The sequence shown here is derived from an EMBL/GenBank/DDBJ whole genome shotgun (WGS) entry which is preliminary data.</text>
</comment>